<feature type="binding site" evidence="3">
    <location>
        <position position="127"/>
    </location>
    <ligand>
        <name>Zn(2+)</name>
        <dbReference type="ChEBI" id="CHEBI:29105"/>
        <note>catalytic</note>
    </ligand>
</feature>
<keyword evidence="3" id="KW-0255">Endonuclease</keyword>
<dbReference type="PANTHER" id="PTHR46986">
    <property type="entry name" value="ENDORIBONUCLEASE YBEY, CHLOROPLASTIC"/>
    <property type="match status" value="1"/>
</dbReference>
<comment type="subcellular location">
    <subcellularLocation>
        <location evidence="3">Cytoplasm</location>
    </subcellularLocation>
</comment>
<feature type="binding site" evidence="3">
    <location>
        <position position="133"/>
    </location>
    <ligand>
        <name>Zn(2+)</name>
        <dbReference type="ChEBI" id="CHEBI:29105"/>
        <note>catalytic</note>
    </ligand>
</feature>
<keyword evidence="2 3" id="KW-0862">Zinc</keyword>
<dbReference type="Proteomes" id="UP000727907">
    <property type="component" value="Unassembled WGS sequence"/>
</dbReference>
<keyword evidence="3" id="KW-0540">Nuclease</keyword>
<accession>A0ABS6IGX7</accession>
<evidence type="ECO:0000256" key="3">
    <source>
        <dbReference type="HAMAP-Rule" id="MF_00009"/>
    </source>
</evidence>
<comment type="cofactor">
    <cofactor evidence="3">
        <name>Zn(2+)</name>
        <dbReference type="ChEBI" id="CHEBI:29105"/>
    </cofactor>
    <text evidence="3">Binds 1 zinc ion.</text>
</comment>
<gene>
    <name evidence="3 4" type="primary">ybeY</name>
    <name evidence="4" type="ORF">KQ910_08740</name>
</gene>
<keyword evidence="3" id="KW-0690">Ribosome biogenesis</keyword>
<dbReference type="EMBL" id="JAHOPB010000001">
    <property type="protein sequence ID" value="MBU8873848.1"/>
    <property type="molecule type" value="Genomic_DNA"/>
</dbReference>
<comment type="similarity">
    <text evidence="3">Belongs to the endoribonuclease YbeY family.</text>
</comment>
<keyword evidence="1 3" id="KW-0479">Metal-binding</keyword>
<organism evidence="4 5">
    <name type="scientific">Reyranella humidisoli</name>
    <dbReference type="NCBI Taxonomy" id="2849149"/>
    <lineage>
        <taxon>Bacteria</taxon>
        <taxon>Pseudomonadati</taxon>
        <taxon>Pseudomonadota</taxon>
        <taxon>Alphaproteobacteria</taxon>
        <taxon>Hyphomicrobiales</taxon>
        <taxon>Reyranellaceae</taxon>
        <taxon>Reyranella</taxon>
    </lineage>
</organism>
<dbReference type="PROSITE" id="PS01306">
    <property type="entry name" value="UPF0054"/>
    <property type="match status" value="1"/>
</dbReference>
<comment type="caution">
    <text evidence="4">The sequence shown here is derived from an EMBL/GenBank/DDBJ whole genome shotgun (WGS) entry which is preliminary data.</text>
</comment>
<evidence type="ECO:0000256" key="2">
    <source>
        <dbReference type="ARBA" id="ARBA00022833"/>
    </source>
</evidence>
<dbReference type="Pfam" id="PF02130">
    <property type="entry name" value="YbeY"/>
    <property type="match status" value="1"/>
</dbReference>
<evidence type="ECO:0000313" key="5">
    <source>
        <dbReference type="Proteomes" id="UP000727907"/>
    </source>
</evidence>
<dbReference type="PANTHER" id="PTHR46986:SF1">
    <property type="entry name" value="ENDORIBONUCLEASE YBEY, CHLOROPLASTIC"/>
    <property type="match status" value="1"/>
</dbReference>
<dbReference type="EC" id="3.1.-.-" evidence="3"/>
<name>A0ABS6IGX7_9HYPH</name>
<proteinExistence type="inferred from homology"/>
<reference evidence="4 5" key="1">
    <citation type="submission" date="2021-06" db="EMBL/GenBank/DDBJ databases">
        <authorList>
            <person name="Lee D.H."/>
        </authorList>
    </citation>
    <scope>NUCLEOTIDE SEQUENCE [LARGE SCALE GENOMIC DNA]</scope>
    <source>
        <strain evidence="4 5">MMS21-HV4-11</strain>
    </source>
</reference>
<sequence length="163" mass="18420">MTPATSKPKARPSLRCTVIVLDEAWLKALPDAEKLARRAARAAFAGTRRRGMRSLNVALDDDKGVRVLNARDRKKDKPTNVLSYPSGERDFLGDIVLARQTVWREAREQKKSPADHFTHLVVHGTLHLLGYDHETGEDDAERMEALERRVLARLGIADPYLER</sequence>
<dbReference type="InterPro" id="IPR002036">
    <property type="entry name" value="YbeY"/>
</dbReference>
<comment type="function">
    <text evidence="3">Single strand-specific metallo-endoribonuclease involved in late-stage 70S ribosome quality control and in maturation of the 3' terminus of the 16S rRNA.</text>
</comment>
<keyword evidence="3" id="KW-0378">Hydrolase</keyword>
<evidence type="ECO:0000256" key="1">
    <source>
        <dbReference type="ARBA" id="ARBA00022723"/>
    </source>
</evidence>
<evidence type="ECO:0000313" key="4">
    <source>
        <dbReference type="EMBL" id="MBU8873848.1"/>
    </source>
</evidence>
<dbReference type="HAMAP" id="MF_00009">
    <property type="entry name" value="Endoribonucl_YbeY"/>
    <property type="match status" value="1"/>
</dbReference>
<feature type="binding site" evidence="3">
    <location>
        <position position="123"/>
    </location>
    <ligand>
        <name>Zn(2+)</name>
        <dbReference type="ChEBI" id="CHEBI:29105"/>
        <note>catalytic</note>
    </ligand>
</feature>
<keyword evidence="3" id="KW-0698">rRNA processing</keyword>
<protein>
    <recommendedName>
        <fullName evidence="3">Endoribonuclease YbeY</fullName>
        <ecNumber evidence="3">3.1.-.-</ecNumber>
    </recommendedName>
</protein>
<keyword evidence="5" id="KW-1185">Reference proteome</keyword>
<dbReference type="InterPro" id="IPR020549">
    <property type="entry name" value="YbeY_CS"/>
</dbReference>
<dbReference type="NCBIfam" id="TIGR00043">
    <property type="entry name" value="rRNA maturation RNase YbeY"/>
    <property type="match status" value="1"/>
</dbReference>
<keyword evidence="3" id="KW-0963">Cytoplasm</keyword>